<gene>
    <name evidence="1" type="ORF">GAK35_02637</name>
</gene>
<dbReference type="Proteomes" id="UP000462435">
    <property type="component" value="Unassembled WGS sequence"/>
</dbReference>
<protein>
    <submittedName>
        <fullName evidence="1">Uncharacterized protein</fullName>
    </submittedName>
</protein>
<evidence type="ECO:0000313" key="2">
    <source>
        <dbReference type="Proteomes" id="UP000462435"/>
    </source>
</evidence>
<organism evidence="1 2">
    <name type="scientific">Herbaspirillum frisingense</name>
    <dbReference type="NCBI Taxonomy" id="92645"/>
    <lineage>
        <taxon>Bacteria</taxon>
        <taxon>Pseudomonadati</taxon>
        <taxon>Pseudomonadota</taxon>
        <taxon>Betaproteobacteria</taxon>
        <taxon>Burkholderiales</taxon>
        <taxon>Oxalobacteraceae</taxon>
        <taxon>Herbaspirillum</taxon>
    </lineage>
</organism>
<dbReference type="EMBL" id="WNDX01000079">
    <property type="protein sequence ID" value="KAF1042590.1"/>
    <property type="molecule type" value="Genomic_DNA"/>
</dbReference>
<proteinExistence type="predicted"/>
<accession>A0A7V8JTV3</accession>
<dbReference type="AlphaFoldDB" id="A0A7V8JTV3"/>
<sequence>MKNFCLGFACGAGFITAAVFFLAWMHSAQGAPVKVACYRSTT</sequence>
<evidence type="ECO:0000313" key="1">
    <source>
        <dbReference type="EMBL" id="KAF1042590.1"/>
    </source>
</evidence>
<name>A0A7V8JTV3_9BURK</name>
<reference evidence="2" key="1">
    <citation type="journal article" date="2020" name="MBio">
        <title>Horizontal gene transfer to a defensive symbiont with a reduced genome amongst a multipartite beetle microbiome.</title>
        <authorList>
            <person name="Waterworth S.C."/>
            <person name="Florez L.V."/>
            <person name="Rees E.R."/>
            <person name="Hertweck C."/>
            <person name="Kaltenpoth M."/>
            <person name="Kwan J.C."/>
        </authorList>
    </citation>
    <scope>NUCLEOTIDE SEQUENCE [LARGE SCALE GENOMIC DNA]</scope>
</reference>
<comment type="caution">
    <text evidence="1">The sequence shown here is derived from an EMBL/GenBank/DDBJ whole genome shotgun (WGS) entry which is preliminary data.</text>
</comment>